<protein>
    <submittedName>
        <fullName evidence="1">Uncharacterized protein</fullName>
    </submittedName>
</protein>
<gene>
    <name evidence="1" type="ORF">NPIL_594721</name>
</gene>
<evidence type="ECO:0000313" key="2">
    <source>
        <dbReference type="Proteomes" id="UP000887013"/>
    </source>
</evidence>
<dbReference type="Proteomes" id="UP000887013">
    <property type="component" value="Unassembled WGS sequence"/>
</dbReference>
<comment type="caution">
    <text evidence="1">The sequence shown here is derived from an EMBL/GenBank/DDBJ whole genome shotgun (WGS) entry which is preliminary data.</text>
</comment>
<accession>A0A8X6UXD6</accession>
<sequence>MCLRPANWESPEKPTLICAKWPISSPRPLSNFATSRSCLGLSPVDGEEAKLKREKAFWQQRLLIISPNYPGTNWTPNNLVLISRRPISGGKLMEGTFSVSCTT</sequence>
<evidence type="ECO:0000313" key="1">
    <source>
        <dbReference type="EMBL" id="GFU59543.1"/>
    </source>
</evidence>
<reference evidence="1" key="1">
    <citation type="submission" date="2020-08" db="EMBL/GenBank/DDBJ databases">
        <title>Multicomponent nature underlies the extraordinary mechanical properties of spider dragline silk.</title>
        <authorList>
            <person name="Kono N."/>
            <person name="Nakamura H."/>
            <person name="Mori M."/>
            <person name="Yoshida Y."/>
            <person name="Ohtoshi R."/>
            <person name="Malay A.D."/>
            <person name="Moran D.A.P."/>
            <person name="Tomita M."/>
            <person name="Numata K."/>
            <person name="Arakawa K."/>
        </authorList>
    </citation>
    <scope>NUCLEOTIDE SEQUENCE</scope>
</reference>
<dbReference type="EMBL" id="BMAW01040404">
    <property type="protein sequence ID" value="GFU59543.1"/>
    <property type="molecule type" value="Genomic_DNA"/>
</dbReference>
<name>A0A8X6UXD6_NEPPI</name>
<organism evidence="1 2">
    <name type="scientific">Nephila pilipes</name>
    <name type="common">Giant wood spider</name>
    <name type="synonym">Nephila maculata</name>
    <dbReference type="NCBI Taxonomy" id="299642"/>
    <lineage>
        <taxon>Eukaryota</taxon>
        <taxon>Metazoa</taxon>
        <taxon>Ecdysozoa</taxon>
        <taxon>Arthropoda</taxon>
        <taxon>Chelicerata</taxon>
        <taxon>Arachnida</taxon>
        <taxon>Araneae</taxon>
        <taxon>Araneomorphae</taxon>
        <taxon>Entelegynae</taxon>
        <taxon>Araneoidea</taxon>
        <taxon>Nephilidae</taxon>
        <taxon>Nephila</taxon>
    </lineage>
</organism>
<dbReference type="AlphaFoldDB" id="A0A8X6UXD6"/>
<proteinExistence type="predicted"/>
<keyword evidence="2" id="KW-1185">Reference proteome</keyword>